<keyword evidence="11" id="KW-0479">Metal-binding</keyword>
<dbReference type="EC" id="2.7.1.36" evidence="5"/>
<dbReference type="SUPFAM" id="SSF53383">
    <property type="entry name" value="PLP-dependent transferases"/>
    <property type="match status" value="1"/>
</dbReference>
<dbReference type="FunFam" id="3.30.70.890:FF:000003">
    <property type="entry name" value="Mevalonate kinase"/>
    <property type="match status" value="1"/>
</dbReference>
<dbReference type="UniPathway" id="UPA00057">
    <property type="reaction ID" value="UER00098"/>
</dbReference>
<gene>
    <name evidence="34" type="ORF">CYLTODRAFT_425085</name>
</gene>
<keyword evidence="19" id="KW-0443">Lipid metabolism</keyword>
<sequence length="905" mass="97629">MTPVIDPKMTYDLPTPDPESPVRTRKPYRFSTLCATVENPSQKDQYGSSSVPIYQTATFKGVAGEYDYSRSGNPTRSHLEHHVAKISSAAHAFVVSSGMAALDVILRLLKPGDEIIAGDDLYGGTNRLLTYIKTHMGVIVHHVDTTDTQAVIPFIHPTKTAMVLLESPTNPLLKIADLAAVAKEVKERAPNAIVVADNTMMSPYLQRPLEHGSDIVYDSATKYLSGHHDLMAGVITCNRDDIGKQIAFIINSVGNALTPIDSFLLLRGIKTLAVRMDRQQASAGQVATYLHSLGFSVHYPGLPDHPGRDIHHRIADGSGAVLSFETGDKELSEKIVAGTHLWGISVSFGCVNSLISMPCVMSHASIDPAVRAARGLPEDLIRLCVGIEDPTDLLDDLEHALIDAGAIEFDAVQNKYVRARKTQAGDILASAIGKLNTKDSKELEWFISSPGKVILFGEHAVVHGVTAIAASVGLRCYGLTTAREDRKISVHFTDIDNFYAEWDIDQLPWHAVRPVAINEHHPEELDSALVDAITSGPLSHLTQDQSHARGAAIAFLYMYLVLARGDTRPAINFTARSTLPVGAGLGSSASFSTCAATALLLVNKRISMPSLPKPATGEHVHFSHQGRRAIPPLIAEEVNRWAFVAEKILHGNPSGVDNSVAVYGGALAYTRAGFERKSGMEPITGFKSFRFLLTNSKVPGRNTKALVAAVGQKKANEPEAVANILTAIQSISDEARRALADPEMARGELLSVLSALIRENHTHLVSLGVSHPSLEQIREATLASPYDLSTKLTGAGGGGCAVTLIPDDFSEEHLRNLLSNIAEQKYDPYLTTVGGSGLGVLSPYAEHRTVSSVRPARVAGQVTPPQTPSPEVDAKDSTELRPAFELMSVEQLTEWAEGLGKWLYV</sequence>
<evidence type="ECO:0000256" key="11">
    <source>
        <dbReference type="ARBA" id="ARBA00022723"/>
    </source>
</evidence>
<comment type="catalytic activity">
    <reaction evidence="24">
        <text>(R)-mevalonate + ATP = (R)-5-phosphomevalonate + ADP + H(+)</text>
        <dbReference type="Rhea" id="RHEA:17065"/>
        <dbReference type="ChEBI" id="CHEBI:15378"/>
        <dbReference type="ChEBI" id="CHEBI:30616"/>
        <dbReference type="ChEBI" id="CHEBI:36464"/>
        <dbReference type="ChEBI" id="CHEBI:58146"/>
        <dbReference type="ChEBI" id="CHEBI:456216"/>
        <dbReference type="EC" id="2.7.1.36"/>
    </reaction>
    <physiologicalReaction direction="left-to-right" evidence="24">
        <dbReference type="Rhea" id="RHEA:17066"/>
    </physiologicalReaction>
</comment>
<evidence type="ECO:0000256" key="29">
    <source>
        <dbReference type="ARBA" id="ARBA00047625"/>
    </source>
</evidence>
<evidence type="ECO:0000256" key="20">
    <source>
        <dbReference type="ARBA" id="ARBA00023166"/>
    </source>
</evidence>
<evidence type="ECO:0000256" key="28">
    <source>
        <dbReference type="ARBA" id="ARBA00047517"/>
    </source>
</evidence>
<evidence type="ECO:0000256" key="22">
    <source>
        <dbReference type="ARBA" id="ARBA00023221"/>
    </source>
</evidence>
<evidence type="ECO:0000256" key="7">
    <source>
        <dbReference type="ARBA" id="ARBA00022490"/>
    </source>
</evidence>
<dbReference type="GO" id="GO:0016126">
    <property type="term" value="P:sterol biosynthetic process"/>
    <property type="evidence" value="ECO:0007669"/>
    <property type="project" value="UniProtKB-KW"/>
</dbReference>
<accession>A0A0D7B314</accession>
<keyword evidence="7" id="KW-0963">Cytoplasm</keyword>
<dbReference type="Proteomes" id="UP000054007">
    <property type="component" value="Unassembled WGS sequence"/>
</dbReference>
<comment type="similarity">
    <text evidence="3">Belongs to the GHMP kinase family. Mevalonate kinase subfamily.</text>
</comment>
<dbReference type="NCBIfam" id="TIGR01329">
    <property type="entry name" value="cysta_beta_ly_E"/>
    <property type="match status" value="1"/>
</dbReference>
<comment type="pathway">
    <text evidence="26">Amino-acid biosynthesis; L-methionine biosynthesis via de novo pathway; L-homocysteine from L-cystathionine: step 1/1.</text>
</comment>
<evidence type="ECO:0000259" key="33">
    <source>
        <dbReference type="Pfam" id="PF08544"/>
    </source>
</evidence>
<evidence type="ECO:0000256" key="10">
    <source>
        <dbReference type="ARBA" id="ARBA00022679"/>
    </source>
</evidence>
<reference evidence="34 35" key="1">
    <citation type="journal article" date="2015" name="Fungal Genet. Biol.">
        <title>Evolution of novel wood decay mechanisms in Agaricales revealed by the genome sequences of Fistulina hepatica and Cylindrobasidium torrendii.</title>
        <authorList>
            <person name="Floudas D."/>
            <person name="Held B.W."/>
            <person name="Riley R."/>
            <person name="Nagy L.G."/>
            <person name="Koehler G."/>
            <person name="Ransdell A.S."/>
            <person name="Younus H."/>
            <person name="Chow J."/>
            <person name="Chiniquy J."/>
            <person name="Lipzen A."/>
            <person name="Tritt A."/>
            <person name="Sun H."/>
            <person name="Haridas S."/>
            <person name="LaButti K."/>
            <person name="Ohm R.A."/>
            <person name="Kues U."/>
            <person name="Blanchette R.A."/>
            <person name="Grigoriev I.V."/>
            <person name="Minto R.E."/>
            <person name="Hibbett D.S."/>
        </authorList>
    </citation>
    <scope>NUCLEOTIDE SEQUENCE [LARGE SCALE GENOMIC DNA]</scope>
    <source>
        <strain evidence="34 35">FP15055 ss-10</strain>
    </source>
</reference>
<evidence type="ECO:0000256" key="23">
    <source>
        <dbReference type="ARBA" id="ARBA00023239"/>
    </source>
</evidence>
<dbReference type="PANTHER" id="PTHR11808">
    <property type="entry name" value="TRANS-SULFURATION ENZYME FAMILY MEMBER"/>
    <property type="match status" value="1"/>
</dbReference>
<evidence type="ECO:0000256" key="6">
    <source>
        <dbReference type="ARBA" id="ARBA00012224"/>
    </source>
</evidence>
<dbReference type="GO" id="GO:0019287">
    <property type="term" value="P:isopentenyl diphosphate biosynthetic process, mevalonate pathway"/>
    <property type="evidence" value="ECO:0007669"/>
    <property type="project" value="UniProtKB-UniPathway"/>
</dbReference>
<evidence type="ECO:0000256" key="27">
    <source>
        <dbReference type="ARBA" id="ARBA00047213"/>
    </source>
</evidence>
<dbReference type="CDD" id="cd00614">
    <property type="entry name" value="CGS_like"/>
    <property type="match status" value="1"/>
</dbReference>
<dbReference type="PROSITE" id="PS00627">
    <property type="entry name" value="GHMP_KINASES_ATP"/>
    <property type="match status" value="1"/>
</dbReference>
<dbReference type="Gene3D" id="3.40.640.10">
    <property type="entry name" value="Type I PLP-dependent aspartate aminotransferase-like (Major domain)"/>
    <property type="match status" value="1"/>
</dbReference>
<dbReference type="GO" id="GO:0046872">
    <property type="term" value="F:metal ion binding"/>
    <property type="evidence" value="ECO:0007669"/>
    <property type="project" value="UniProtKB-KW"/>
</dbReference>
<dbReference type="Gene3D" id="3.30.70.890">
    <property type="entry name" value="GHMP kinase, C-terminal domain"/>
    <property type="match status" value="1"/>
</dbReference>
<evidence type="ECO:0000256" key="19">
    <source>
        <dbReference type="ARBA" id="ARBA00023098"/>
    </source>
</evidence>
<dbReference type="PRINTS" id="PR00959">
    <property type="entry name" value="MEVGALKINASE"/>
</dbReference>
<dbReference type="SUPFAM" id="SSF55060">
    <property type="entry name" value="GHMP Kinase, C-terminal domain"/>
    <property type="match status" value="1"/>
</dbReference>
<dbReference type="Pfam" id="PF08544">
    <property type="entry name" value="GHMP_kinases_C"/>
    <property type="match status" value="1"/>
</dbReference>
<keyword evidence="12" id="KW-0547">Nucleotide-binding</keyword>
<dbReference type="Pfam" id="PF01053">
    <property type="entry name" value="Cys_Met_Meta_PP"/>
    <property type="match status" value="1"/>
</dbReference>
<keyword evidence="8" id="KW-0444">Lipid biosynthesis</keyword>
<keyword evidence="20" id="KW-1207">Sterol metabolism</keyword>
<dbReference type="Pfam" id="PF00288">
    <property type="entry name" value="GHMP_kinases_N"/>
    <property type="match status" value="1"/>
</dbReference>
<comment type="similarity">
    <text evidence="4">Belongs to the trans-sulfuration enzymes family.</text>
</comment>
<evidence type="ECO:0000256" key="21">
    <source>
        <dbReference type="ARBA" id="ARBA00023167"/>
    </source>
</evidence>
<dbReference type="PANTHER" id="PTHR11808:SF50">
    <property type="entry name" value="CYSTATHIONINE BETA-LYASE"/>
    <property type="match status" value="1"/>
</dbReference>
<dbReference type="GO" id="GO:0004496">
    <property type="term" value="F:mevalonate kinase activity"/>
    <property type="evidence" value="ECO:0007669"/>
    <property type="project" value="UniProtKB-EC"/>
</dbReference>
<dbReference type="GO" id="GO:0019346">
    <property type="term" value="P:transsulfuration"/>
    <property type="evidence" value="ECO:0007669"/>
    <property type="project" value="InterPro"/>
</dbReference>
<evidence type="ECO:0000256" key="25">
    <source>
        <dbReference type="ARBA" id="ARBA00029438"/>
    </source>
</evidence>
<dbReference type="InterPro" id="IPR020568">
    <property type="entry name" value="Ribosomal_Su5_D2-typ_SF"/>
</dbReference>
<evidence type="ECO:0000313" key="34">
    <source>
        <dbReference type="EMBL" id="KIY64564.1"/>
    </source>
</evidence>
<keyword evidence="15" id="KW-0460">Magnesium</keyword>
<dbReference type="GO" id="GO:0047804">
    <property type="term" value="F:cysteine-S-conjugate beta-lyase activity"/>
    <property type="evidence" value="ECO:0007669"/>
    <property type="project" value="UniProtKB-EC"/>
</dbReference>
<dbReference type="InterPro" id="IPR006205">
    <property type="entry name" value="Mev_gal_kin"/>
</dbReference>
<evidence type="ECO:0000256" key="15">
    <source>
        <dbReference type="ARBA" id="ARBA00022842"/>
    </source>
</evidence>
<dbReference type="FunFam" id="3.90.1150.10:FF:000013">
    <property type="entry name" value="Cystathionine beta-lyase"/>
    <property type="match status" value="1"/>
</dbReference>
<dbReference type="InterPro" id="IPR006203">
    <property type="entry name" value="GHMP_knse_ATP-bd_CS"/>
</dbReference>
<feature type="domain" description="GHMP kinase C-terminal" evidence="33">
    <location>
        <begin position="753"/>
        <end position="815"/>
    </location>
</feature>
<dbReference type="InterPro" id="IPR015421">
    <property type="entry name" value="PyrdxlP-dep_Trfase_major"/>
</dbReference>
<comment type="catalytic activity">
    <reaction evidence="28">
        <text>L,L-cystathionine + H2O = L-homocysteine + pyruvate + NH4(+)</text>
        <dbReference type="Rhea" id="RHEA:13965"/>
        <dbReference type="ChEBI" id="CHEBI:15361"/>
        <dbReference type="ChEBI" id="CHEBI:15377"/>
        <dbReference type="ChEBI" id="CHEBI:28938"/>
        <dbReference type="ChEBI" id="CHEBI:58161"/>
        <dbReference type="ChEBI" id="CHEBI:58199"/>
    </reaction>
</comment>
<keyword evidence="35" id="KW-1185">Reference proteome</keyword>
<dbReference type="InterPro" id="IPR015422">
    <property type="entry name" value="PyrdxlP-dep_Trfase_small"/>
</dbReference>
<evidence type="ECO:0000259" key="32">
    <source>
        <dbReference type="Pfam" id="PF00288"/>
    </source>
</evidence>
<keyword evidence="18" id="KW-0756">Sterol biosynthesis</keyword>
<evidence type="ECO:0000256" key="1">
    <source>
        <dbReference type="ARBA" id="ARBA00001933"/>
    </source>
</evidence>
<evidence type="ECO:0000256" key="14">
    <source>
        <dbReference type="ARBA" id="ARBA00022840"/>
    </source>
</evidence>
<dbReference type="InterPro" id="IPR054542">
    <property type="entry name" value="Cys_met_metab_PP"/>
</dbReference>
<feature type="domain" description="GHMP kinase N-terminal" evidence="32">
    <location>
        <begin position="565"/>
        <end position="601"/>
    </location>
</feature>
<dbReference type="EC" id="4.4.1.13" evidence="6"/>
<protein>
    <recommendedName>
        <fullName evidence="30">Cystathionine beta-lyase</fullName>
        <ecNumber evidence="5">2.7.1.36</ecNumber>
        <ecNumber evidence="6">4.4.1.13</ecNumber>
    </recommendedName>
    <alternativeName>
        <fullName evidence="27">Cysteine-S-conjugate beta-lyase</fullName>
    </alternativeName>
</protein>
<comment type="subcellular location">
    <subcellularLocation>
        <location evidence="2">Cytoplasm</location>
    </subcellularLocation>
</comment>
<comment type="catalytic activity">
    <reaction evidence="29">
        <text>an S-substituted L-cysteine + H2O = a thiol + pyruvate + NH4(+)</text>
        <dbReference type="Rhea" id="RHEA:18121"/>
        <dbReference type="ChEBI" id="CHEBI:15361"/>
        <dbReference type="ChEBI" id="CHEBI:15377"/>
        <dbReference type="ChEBI" id="CHEBI:28938"/>
        <dbReference type="ChEBI" id="CHEBI:29256"/>
        <dbReference type="ChEBI" id="CHEBI:58717"/>
        <dbReference type="EC" id="4.4.1.13"/>
    </reaction>
</comment>
<keyword evidence="17" id="KW-0752">Steroid biosynthesis</keyword>
<dbReference type="InterPro" id="IPR036554">
    <property type="entry name" value="GHMP_kinase_C_sf"/>
</dbReference>
<keyword evidence="9" id="KW-0028">Amino-acid biosynthesis</keyword>
<dbReference type="GO" id="GO:0005737">
    <property type="term" value="C:cytoplasm"/>
    <property type="evidence" value="ECO:0007669"/>
    <property type="project" value="UniProtKB-SubCell"/>
</dbReference>
<comment type="pathway">
    <text evidence="25">Isoprenoid biosynthesis; isopentenyl diphosphate biosynthesis via mevalonate pathway; isopentenyl diphosphate from (R)-mevalonate: step 1/3.</text>
</comment>
<evidence type="ECO:0000256" key="18">
    <source>
        <dbReference type="ARBA" id="ARBA00023011"/>
    </source>
</evidence>
<keyword evidence="10" id="KW-0808">Transferase</keyword>
<dbReference type="PROSITE" id="PS00868">
    <property type="entry name" value="CYS_MET_METAB_PP"/>
    <property type="match status" value="1"/>
</dbReference>
<dbReference type="InterPro" id="IPR006238">
    <property type="entry name" value="Cys_b_lyase_euk"/>
</dbReference>
<evidence type="ECO:0000256" key="4">
    <source>
        <dbReference type="ARBA" id="ARBA00009077"/>
    </source>
</evidence>
<dbReference type="AlphaFoldDB" id="A0A0D7B314"/>
<dbReference type="GO" id="GO:0030170">
    <property type="term" value="F:pyridoxal phosphate binding"/>
    <property type="evidence" value="ECO:0007669"/>
    <property type="project" value="InterPro"/>
</dbReference>
<dbReference type="STRING" id="1314674.A0A0D7B314"/>
<dbReference type="InterPro" id="IPR013750">
    <property type="entry name" value="GHMP_kinase_C_dom"/>
</dbReference>
<evidence type="ECO:0000256" key="8">
    <source>
        <dbReference type="ARBA" id="ARBA00022516"/>
    </source>
</evidence>
<keyword evidence="22" id="KW-0753">Steroid metabolism</keyword>
<dbReference type="EMBL" id="KN880629">
    <property type="protein sequence ID" value="KIY64564.1"/>
    <property type="molecule type" value="Genomic_DNA"/>
</dbReference>
<dbReference type="NCBIfam" id="TIGR00549">
    <property type="entry name" value="mevalon_kin"/>
    <property type="match status" value="1"/>
</dbReference>
<dbReference type="InterPro" id="IPR014721">
    <property type="entry name" value="Ribsml_uS5_D2-typ_fold_subgr"/>
</dbReference>
<keyword evidence="13" id="KW-0418">Kinase</keyword>
<dbReference type="Gene3D" id="3.90.1150.10">
    <property type="entry name" value="Aspartate Aminotransferase, domain 1"/>
    <property type="match status" value="1"/>
</dbReference>
<evidence type="ECO:0000256" key="9">
    <source>
        <dbReference type="ARBA" id="ARBA00022605"/>
    </source>
</evidence>
<name>A0A0D7B314_9AGAR</name>
<dbReference type="InterPro" id="IPR000277">
    <property type="entry name" value="Cys/Met-Metab_PyrdxlP-dep_enz"/>
</dbReference>
<evidence type="ECO:0000256" key="30">
    <source>
        <dbReference type="ARBA" id="ARBA00072331"/>
    </source>
</evidence>
<evidence type="ECO:0000256" key="2">
    <source>
        <dbReference type="ARBA" id="ARBA00004496"/>
    </source>
</evidence>
<dbReference type="FunFam" id="3.40.640.10:FF:000009">
    <property type="entry name" value="Cystathionine gamma-synthase homolog"/>
    <property type="match status" value="1"/>
</dbReference>
<evidence type="ECO:0000256" key="26">
    <source>
        <dbReference type="ARBA" id="ARBA00046315"/>
    </source>
</evidence>
<dbReference type="GO" id="GO:0005524">
    <property type="term" value="F:ATP binding"/>
    <property type="evidence" value="ECO:0007669"/>
    <property type="project" value="UniProtKB-KW"/>
</dbReference>
<evidence type="ECO:0000256" key="3">
    <source>
        <dbReference type="ARBA" id="ARBA00006495"/>
    </source>
</evidence>
<evidence type="ECO:0000256" key="13">
    <source>
        <dbReference type="ARBA" id="ARBA00022777"/>
    </source>
</evidence>
<evidence type="ECO:0000256" key="16">
    <source>
        <dbReference type="ARBA" id="ARBA00022898"/>
    </source>
</evidence>
<evidence type="ECO:0000256" key="31">
    <source>
        <dbReference type="SAM" id="MobiDB-lite"/>
    </source>
</evidence>
<evidence type="ECO:0000256" key="5">
    <source>
        <dbReference type="ARBA" id="ARBA00012103"/>
    </source>
</evidence>
<keyword evidence="23 34" id="KW-0456">Lyase</keyword>
<keyword evidence="14" id="KW-0067">ATP-binding</keyword>
<evidence type="ECO:0000256" key="17">
    <source>
        <dbReference type="ARBA" id="ARBA00022955"/>
    </source>
</evidence>
<dbReference type="SUPFAM" id="SSF54211">
    <property type="entry name" value="Ribosomal protein S5 domain 2-like"/>
    <property type="match status" value="1"/>
</dbReference>
<keyword evidence="16" id="KW-0663">Pyridoxal phosphate</keyword>
<dbReference type="InterPro" id="IPR006204">
    <property type="entry name" value="GHMP_kinase_N_dom"/>
</dbReference>
<dbReference type="GO" id="GO:0071266">
    <property type="term" value="P:'de novo' L-methionine biosynthetic process"/>
    <property type="evidence" value="ECO:0007669"/>
    <property type="project" value="InterPro"/>
</dbReference>
<evidence type="ECO:0000256" key="24">
    <source>
        <dbReference type="ARBA" id="ARBA00029310"/>
    </source>
</evidence>
<evidence type="ECO:0000256" key="12">
    <source>
        <dbReference type="ARBA" id="ARBA00022741"/>
    </source>
</evidence>
<keyword evidence="21" id="KW-0486">Methionine biosynthesis</keyword>
<dbReference type="OrthoDB" id="2545919at2759"/>
<evidence type="ECO:0000313" key="35">
    <source>
        <dbReference type="Proteomes" id="UP000054007"/>
    </source>
</evidence>
<organism evidence="34 35">
    <name type="scientific">Cylindrobasidium torrendii FP15055 ss-10</name>
    <dbReference type="NCBI Taxonomy" id="1314674"/>
    <lineage>
        <taxon>Eukaryota</taxon>
        <taxon>Fungi</taxon>
        <taxon>Dikarya</taxon>
        <taxon>Basidiomycota</taxon>
        <taxon>Agaricomycotina</taxon>
        <taxon>Agaricomycetes</taxon>
        <taxon>Agaricomycetidae</taxon>
        <taxon>Agaricales</taxon>
        <taxon>Marasmiineae</taxon>
        <taxon>Physalacriaceae</taxon>
        <taxon>Cylindrobasidium</taxon>
    </lineage>
</organism>
<dbReference type="InterPro" id="IPR015424">
    <property type="entry name" value="PyrdxlP-dep_Trfase"/>
</dbReference>
<feature type="region of interest" description="Disordered" evidence="31">
    <location>
        <begin position="1"/>
        <end position="24"/>
    </location>
</feature>
<proteinExistence type="inferred from homology"/>
<dbReference type="Gene3D" id="3.30.230.10">
    <property type="match status" value="1"/>
</dbReference>
<comment type="cofactor">
    <cofactor evidence="1">
        <name>pyridoxal 5'-phosphate</name>
        <dbReference type="ChEBI" id="CHEBI:597326"/>
    </cofactor>
</comment>